<evidence type="ECO:0000313" key="2">
    <source>
        <dbReference type="EMBL" id="GGK26248.1"/>
    </source>
</evidence>
<gene>
    <name evidence="2" type="ORF">GCM10011322_10780</name>
</gene>
<accession>A0A917Q5A3</accession>
<dbReference type="AlphaFoldDB" id="A0A917Q5A3"/>
<keyword evidence="3" id="KW-1185">Reference proteome</keyword>
<dbReference type="EMBL" id="BMMF01000003">
    <property type="protein sequence ID" value="GGK26248.1"/>
    <property type="molecule type" value="Genomic_DNA"/>
</dbReference>
<dbReference type="RefSeq" id="WP_188910408.1">
    <property type="nucleotide sequence ID" value="NZ_BMMF01000003.1"/>
</dbReference>
<keyword evidence="1" id="KW-0732">Signal</keyword>
<feature type="signal peptide" evidence="1">
    <location>
        <begin position="1"/>
        <end position="16"/>
    </location>
</feature>
<reference evidence="2 3" key="1">
    <citation type="journal article" date="2014" name="Int. J. Syst. Evol. Microbiol.">
        <title>Complete genome sequence of Corynebacterium casei LMG S-19264T (=DSM 44701T), isolated from a smear-ripened cheese.</title>
        <authorList>
            <consortium name="US DOE Joint Genome Institute (JGI-PGF)"/>
            <person name="Walter F."/>
            <person name="Albersmeier A."/>
            <person name="Kalinowski J."/>
            <person name="Ruckert C."/>
        </authorList>
    </citation>
    <scope>NUCLEOTIDE SEQUENCE [LARGE SCALE GENOMIC DNA]</scope>
    <source>
        <strain evidence="2 3">CGMCC 1.9161</strain>
    </source>
</reference>
<feature type="chain" id="PRO_5037507307" description="Glycosyl transferase family 2" evidence="1">
    <location>
        <begin position="17"/>
        <end position="167"/>
    </location>
</feature>
<evidence type="ECO:0000256" key="1">
    <source>
        <dbReference type="SAM" id="SignalP"/>
    </source>
</evidence>
<dbReference type="Proteomes" id="UP000600449">
    <property type="component" value="Unassembled WGS sequence"/>
</dbReference>
<evidence type="ECO:0000313" key="3">
    <source>
        <dbReference type="Proteomes" id="UP000600449"/>
    </source>
</evidence>
<sequence length="167" mass="17089">MITALILANGAPGALAATIASLVPGVADGAIADAIVLVRGTPDAAHEALADAAGADLVSLAPGEDPWRAGAARARRDWLLLLESGDVPLEGFARPLERFAGSAPAAPEALGRLRRADAGLVASLLARLGMEARRPRSGDLVHARHLEPGARPRIARLAATIAREAMP</sequence>
<evidence type="ECO:0008006" key="4">
    <source>
        <dbReference type="Google" id="ProtNLM"/>
    </source>
</evidence>
<comment type="caution">
    <text evidence="2">The sequence shown here is derived from an EMBL/GenBank/DDBJ whole genome shotgun (WGS) entry which is preliminary data.</text>
</comment>
<organism evidence="2 3">
    <name type="scientific">Salinarimonas ramus</name>
    <dbReference type="NCBI Taxonomy" id="690164"/>
    <lineage>
        <taxon>Bacteria</taxon>
        <taxon>Pseudomonadati</taxon>
        <taxon>Pseudomonadota</taxon>
        <taxon>Alphaproteobacteria</taxon>
        <taxon>Hyphomicrobiales</taxon>
        <taxon>Salinarimonadaceae</taxon>
        <taxon>Salinarimonas</taxon>
    </lineage>
</organism>
<name>A0A917Q5A3_9HYPH</name>
<proteinExistence type="predicted"/>
<protein>
    <recommendedName>
        <fullName evidence="4">Glycosyl transferase family 2</fullName>
    </recommendedName>
</protein>